<name>A0AAV7UKW1_PLEWA</name>
<proteinExistence type="predicted"/>
<reference evidence="1" key="1">
    <citation type="journal article" date="2022" name="bioRxiv">
        <title>Sequencing and chromosome-scale assembly of the giantPleurodeles waltlgenome.</title>
        <authorList>
            <person name="Brown T."/>
            <person name="Elewa A."/>
            <person name="Iarovenko S."/>
            <person name="Subramanian E."/>
            <person name="Araus A.J."/>
            <person name="Petzold A."/>
            <person name="Susuki M."/>
            <person name="Suzuki K.-i.T."/>
            <person name="Hayashi T."/>
            <person name="Toyoda A."/>
            <person name="Oliveira C."/>
            <person name="Osipova E."/>
            <person name="Leigh N.D."/>
            <person name="Simon A."/>
            <person name="Yun M.H."/>
        </authorList>
    </citation>
    <scope>NUCLEOTIDE SEQUENCE</scope>
    <source>
        <strain evidence="1">20211129_DDA</strain>
        <tissue evidence="1">Liver</tissue>
    </source>
</reference>
<protein>
    <submittedName>
        <fullName evidence="1">Uncharacterized protein</fullName>
    </submittedName>
</protein>
<sequence length="110" mass="12180">MLRAAWLEEELLALANPEEAERVADNEPCRDPWELTWRQGQEEPTERIKPAKQKDQSVVLVSVGSRPGGERWMECPADGIADSPGCPGAPETPKRAAWRAAYKRGIALEG</sequence>
<evidence type="ECO:0000313" key="1">
    <source>
        <dbReference type="EMBL" id="KAJ1189634.1"/>
    </source>
</evidence>
<gene>
    <name evidence="1" type="ORF">NDU88_006378</name>
</gene>
<dbReference type="EMBL" id="JANPWB010000005">
    <property type="protein sequence ID" value="KAJ1189634.1"/>
    <property type="molecule type" value="Genomic_DNA"/>
</dbReference>
<keyword evidence="2" id="KW-1185">Reference proteome</keyword>
<accession>A0AAV7UKW1</accession>
<comment type="caution">
    <text evidence="1">The sequence shown here is derived from an EMBL/GenBank/DDBJ whole genome shotgun (WGS) entry which is preliminary data.</text>
</comment>
<dbReference type="AlphaFoldDB" id="A0AAV7UKW1"/>
<evidence type="ECO:0000313" key="2">
    <source>
        <dbReference type="Proteomes" id="UP001066276"/>
    </source>
</evidence>
<organism evidence="1 2">
    <name type="scientific">Pleurodeles waltl</name>
    <name type="common">Iberian ribbed newt</name>
    <dbReference type="NCBI Taxonomy" id="8319"/>
    <lineage>
        <taxon>Eukaryota</taxon>
        <taxon>Metazoa</taxon>
        <taxon>Chordata</taxon>
        <taxon>Craniata</taxon>
        <taxon>Vertebrata</taxon>
        <taxon>Euteleostomi</taxon>
        <taxon>Amphibia</taxon>
        <taxon>Batrachia</taxon>
        <taxon>Caudata</taxon>
        <taxon>Salamandroidea</taxon>
        <taxon>Salamandridae</taxon>
        <taxon>Pleurodelinae</taxon>
        <taxon>Pleurodeles</taxon>
    </lineage>
</organism>
<dbReference type="Proteomes" id="UP001066276">
    <property type="component" value="Chromosome 3_1"/>
</dbReference>